<accession>A0ABT7HT64</accession>
<protein>
    <submittedName>
        <fullName evidence="1">Uncharacterized protein</fullName>
    </submittedName>
</protein>
<reference evidence="1" key="2">
    <citation type="journal article" date="2023" name="Microorganisms">
        <title>Isolation and Genomic Characteristics of Cat-Borne Campylobacter felis sp. nov. and Sheep-Borne Campylobacter ovis sp. nov.</title>
        <authorList>
            <person name="Wang H."/>
            <person name="Li Y."/>
            <person name="Gu Y."/>
            <person name="Zhou G."/>
            <person name="Chen X."/>
            <person name="Zhang X."/>
            <person name="Shao Z."/>
            <person name="Zhang J."/>
            <person name="Zhang M."/>
        </authorList>
    </citation>
    <scope>NUCLEOTIDE SEQUENCE</scope>
    <source>
        <strain evidence="1">PS10</strain>
    </source>
</reference>
<evidence type="ECO:0000313" key="1">
    <source>
        <dbReference type="EMBL" id="MDL0089588.1"/>
    </source>
</evidence>
<sequence>MIKFATNLLINESAKSSNPGLCVAFFDKIKDVLKVINFGKKAKSEFILKDEAINLAKEQNIYLKPLKNEGFGVIGGT</sequence>
<name>A0ABT7HT64_9BACT</name>
<keyword evidence="2" id="KW-1185">Reference proteome</keyword>
<gene>
    <name evidence="1" type="ORF">NYG85_09485</name>
</gene>
<proteinExistence type="predicted"/>
<evidence type="ECO:0000313" key="2">
    <source>
        <dbReference type="Proteomes" id="UP001173801"/>
    </source>
</evidence>
<organism evidence="1 2">
    <name type="scientific">Campylobacter gastrosuis</name>
    <dbReference type="NCBI Taxonomy" id="2974576"/>
    <lineage>
        <taxon>Bacteria</taxon>
        <taxon>Pseudomonadati</taxon>
        <taxon>Campylobacterota</taxon>
        <taxon>Epsilonproteobacteria</taxon>
        <taxon>Campylobacterales</taxon>
        <taxon>Campylobacteraceae</taxon>
        <taxon>Campylobacter</taxon>
    </lineage>
</organism>
<reference evidence="1" key="1">
    <citation type="submission" date="2022-08" db="EMBL/GenBank/DDBJ databases">
        <authorList>
            <person name="Wang H."/>
        </authorList>
    </citation>
    <scope>NUCLEOTIDE SEQUENCE</scope>
    <source>
        <strain evidence="1">PS10</strain>
    </source>
</reference>
<comment type="caution">
    <text evidence="1">The sequence shown here is derived from an EMBL/GenBank/DDBJ whole genome shotgun (WGS) entry which is preliminary data.</text>
</comment>
<dbReference type="RefSeq" id="WP_284938278.1">
    <property type="nucleotide sequence ID" value="NZ_JANURM010000016.1"/>
</dbReference>
<dbReference type="EMBL" id="JANURM010000016">
    <property type="protein sequence ID" value="MDL0089588.1"/>
    <property type="molecule type" value="Genomic_DNA"/>
</dbReference>
<dbReference type="Proteomes" id="UP001173801">
    <property type="component" value="Unassembled WGS sequence"/>
</dbReference>
<dbReference type="Gene3D" id="3.30.70.2200">
    <property type="match status" value="1"/>
</dbReference>